<keyword evidence="2" id="KW-0812">Transmembrane</keyword>
<feature type="region of interest" description="Disordered" evidence="1">
    <location>
        <begin position="168"/>
        <end position="193"/>
    </location>
</feature>
<reference evidence="3 4" key="2">
    <citation type="submission" date="2019-05" db="EMBL/GenBank/DDBJ databases">
        <title>Glycomyces buryatensis sp. nov.</title>
        <authorList>
            <person name="Nikitina E."/>
        </authorList>
    </citation>
    <scope>NUCLEOTIDE SEQUENCE [LARGE SCALE GENOMIC DNA]</scope>
    <source>
        <strain evidence="3 4">18</strain>
    </source>
</reference>
<evidence type="ECO:0000313" key="4">
    <source>
        <dbReference type="Proteomes" id="UP000308760"/>
    </source>
</evidence>
<dbReference type="EMBL" id="STGY01000004">
    <property type="protein sequence ID" value="THV43402.1"/>
    <property type="molecule type" value="Genomic_DNA"/>
</dbReference>
<feature type="region of interest" description="Disordered" evidence="1">
    <location>
        <begin position="1"/>
        <end position="118"/>
    </location>
</feature>
<evidence type="ECO:0000256" key="2">
    <source>
        <dbReference type="SAM" id="Phobius"/>
    </source>
</evidence>
<evidence type="ECO:0000313" key="3">
    <source>
        <dbReference type="EMBL" id="THV43402.1"/>
    </source>
</evidence>
<dbReference type="AlphaFoldDB" id="A0A4S8QJG4"/>
<dbReference type="Proteomes" id="UP000308760">
    <property type="component" value="Unassembled WGS sequence"/>
</dbReference>
<name>A0A4S8QJG4_9ACTN</name>
<gene>
    <name evidence="3" type="ORF">FAB82_01640</name>
</gene>
<keyword evidence="2" id="KW-1133">Transmembrane helix</keyword>
<feature type="compositionally biased region" description="Low complexity" evidence="1">
    <location>
        <begin position="181"/>
        <end position="192"/>
    </location>
</feature>
<dbReference type="RefSeq" id="WP_136532793.1">
    <property type="nucleotide sequence ID" value="NZ_STGY01000004.1"/>
</dbReference>
<keyword evidence="4" id="KW-1185">Reference proteome</keyword>
<evidence type="ECO:0000256" key="1">
    <source>
        <dbReference type="SAM" id="MobiDB-lite"/>
    </source>
</evidence>
<reference evidence="4" key="1">
    <citation type="submission" date="2019-04" db="EMBL/GenBank/DDBJ databases">
        <title>Nocardioides xinjiangensis sp. nov.</title>
        <authorList>
            <person name="Liu S."/>
        </authorList>
    </citation>
    <scope>NUCLEOTIDE SEQUENCE [LARGE SCALE GENOMIC DNA]</scope>
    <source>
        <strain evidence="4">18</strain>
    </source>
</reference>
<sequence>MTQAPEDFPAEPRAVDNAADPRFAAHVPSQRPAPAPSPVGEPVMPAADPAAGQAIPAEPAYPAASLPQPTAPGMPDPGAQYPGAQQTAQYPPAQQYAPGMPQQAGAPPVDMLAPPPVPPGWQQYPPGFYPPRPERRRSRVGTVFMVVALVAASVLSGAFVNGWRPSLPGTPEGTFNGAAVEPGEGELPSPGEDASESEILAYLKEQAQLVLDAHSESLINRSPEGWLAAFDPTLHEEMTSRYDSLAAMEVSRFDYQVTSGPLEDSSGAVPLYDITVAVSYCFATPADECSPADVVFDTVWRAGDEGMVMVQVDPSEGGDGPHPWEVTDMVAAVGERTVVAVPENMADELDAALEVSEAAAENADEWAKWEVPDRYVVYIAGDEEFEEWFGGIWDSGDVLGFALPLSGTVDGERVPSTYATVMAVDRTGWGAELDSVIRHELGHAVTLWAAPSERYANDTWWMVEGIAEYIDHGERDYDEYERAWDVEEYVAQGGCETDILPPDEDDDTLAGSGKYGCGFLGVTYMINTYGEDEFAEWFGLTAREGQSPDESAESIFGKSNAELMEEITAFIAQTV</sequence>
<protein>
    <submittedName>
        <fullName evidence="3">Uncharacterized protein</fullName>
    </submittedName>
</protein>
<feature type="compositionally biased region" description="Low complexity" evidence="1">
    <location>
        <begin position="77"/>
        <end position="112"/>
    </location>
</feature>
<dbReference type="OrthoDB" id="5171966at2"/>
<proteinExistence type="predicted"/>
<comment type="caution">
    <text evidence="3">The sequence shown here is derived from an EMBL/GenBank/DDBJ whole genome shotgun (WGS) entry which is preliminary data.</text>
</comment>
<keyword evidence="2" id="KW-0472">Membrane</keyword>
<feature type="compositionally biased region" description="Low complexity" evidence="1">
    <location>
        <begin position="45"/>
        <end position="57"/>
    </location>
</feature>
<organism evidence="3 4">
    <name type="scientific">Glycomyces buryatensis</name>
    <dbReference type="NCBI Taxonomy" id="2570927"/>
    <lineage>
        <taxon>Bacteria</taxon>
        <taxon>Bacillati</taxon>
        <taxon>Actinomycetota</taxon>
        <taxon>Actinomycetes</taxon>
        <taxon>Glycomycetales</taxon>
        <taxon>Glycomycetaceae</taxon>
        <taxon>Glycomyces</taxon>
    </lineage>
</organism>
<feature type="transmembrane region" description="Helical" evidence="2">
    <location>
        <begin position="140"/>
        <end position="160"/>
    </location>
</feature>
<accession>A0A4S8QJG4</accession>